<feature type="domain" description="Ricin B lectin" evidence="2">
    <location>
        <begin position="418"/>
        <end position="559"/>
    </location>
</feature>
<accession>A0ABS3Z536</accession>
<dbReference type="SMART" id="SM00458">
    <property type="entry name" value="RICIN"/>
    <property type="match status" value="1"/>
</dbReference>
<proteinExistence type="predicted"/>
<dbReference type="PROSITE" id="PS50231">
    <property type="entry name" value="RICIN_B_LECTIN"/>
    <property type="match status" value="1"/>
</dbReference>
<dbReference type="InterPro" id="IPR035992">
    <property type="entry name" value="Ricin_B-like_lectins"/>
</dbReference>
<dbReference type="InterPro" id="IPR023296">
    <property type="entry name" value="Glyco_hydro_beta-prop_sf"/>
</dbReference>
<sequence>MYLPEKYLFCCHPAILLAGGYFKYTLMILIIILLLIINIILLIVAYFLGNKLPVRTIKTKTMKCKIFYFFIAALLASANSIGQSAELEFNDDPGNFYNYCPSYIQTSSTVRYMYYCKNSTSNQITDFIYWRKATRSGSTWTWGSQQIALTPSASGWDSKHTCDPDVKQGSFSYNQHTYSWVMFYLGCDQLDGNHNQIGIAFADSPEGPWVKWGGNPFISFSGTNNWGVGQSSATCVDGLGRLLLFYTKGDATETGIIRRDINISNMSSPSLGTEYTLFTNGLTSRDNNVSPVVFHDATFAYDGTTDRMYVIRERESTDVYDPNFVSTQLQVAYTAGGNIWNNSGTWTVDGQVSPINTGGDRNHNAGFLTDQYGGLIGGASDYVLSFTRSFIGSGNLWGYRIYRLGKSGLTTFYPQANAVYELIPRHAWGMRLDVAGAVNADGTNVQIYQANGNSAQQWQVKSVSGGYFELIPQCGTTRRMDVVGGDTSNSNGTNVQIWTADILRKQRWRIIDKSGLHFELAPEHAYGMRLDVAGAGTGNGTNVQLYQSNENYAQQWEFSFVGIGARYASNVSLQIDSSARELNSINLYPNPANQVVNIKYVSERNGLLKVRVLDIQGRQVSTIYTGYVVKGVQQYFQLQKKNLTSGVYVVDFVSGNQRLQRKVIIQ</sequence>
<keyword evidence="1" id="KW-0812">Transmembrane</keyword>
<protein>
    <submittedName>
        <fullName evidence="3">RICIN domain-containing protein</fullName>
    </submittedName>
</protein>
<evidence type="ECO:0000259" key="2">
    <source>
        <dbReference type="SMART" id="SM00458"/>
    </source>
</evidence>
<comment type="caution">
    <text evidence="3">The sequence shown here is derived from an EMBL/GenBank/DDBJ whole genome shotgun (WGS) entry which is preliminary data.</text>
</comment>
<organism evidence="3 4">
    <name type="scientific">Niastella soli</name>
    <dbReference type="NCBI Taxonomy" id="2821487"/>
    <lineage>
        <taxon>Bacteria</taxon>
        <taxon>Pseudomonadati</taxon>
        <taxon>Bacteroidota</taxon>
        <taxon>Chitinophagia</taxon>
        <taxon>Chitinophagales</taxon>
        <taxon>Chitinophagaceae</taxon>
        <taxon>Niastella</taxon>
    </lineage>
</organism>
<dbReference type="SUPFAM" id="SSF50370">
    <property type="entry name" value="Ricin B-like lectins"/>
    <property type="match status" value="1"/>
</dbReference>
<dbReference type="InterPro" id="IPR000772">
    <property type="entry name" value="Ricin_B_lectin"/>
</dbReference>
<dbReference type="CDD" id="cd00161">
    <property type="entry name" value="beta-trefoil_Ricin-like"/>
    <property type="match status" value="2"/>
</dbReference>
<keyword evidence="4" id="KW-1185">Reference proteome</keyword>
<name>A0ABS3Z536_9BACT</name>
<dbReference type="NCBIfam" id="TIGR04183">
    <property type="entry name" value="Por_Secre_tail"/>
    <property type="match status" value="1"/>
</dbReference>
<evidence type="ECO:0000256" key="1">
    <source>
        <dbReference type="SAM" id="Phobius"/>
    </source>
</evidence>
<dbReference type="InterPro" id="IPR026444">
    <property type="entry name" value="Secre_tail"/>
</dbReference>
<dbReference type="Gene3D" id="2.115.10.20">
    <property type="entry name" value="Glycosyl hydrolase domain, family 43"/>
    <property type="match status" value="1"/>
</dbReference>
<keyword evidence="1" id="KW-0472">Membrane</keyword>
<reference evidence="3 4" key="1">
    <citation type="submission" date="2021-03" db="EMBL/GenBank/DDBJ databases">
        <title>Assistant Professor.</title>
        <authorList>
            <person name="Huq M.A."/>
        </authorList>
    </citation>
    <scope>NUCLEOTIDE SEQUENCE [LARGE SCALE GENOMIC DNA]</scope>
    <source>
        <strain evidence="3 4">MAH-29</strain>
    </source>
</reference>
<gene>
    <name evidence="3" type="ORF">J7I42_33610</name>
</gene>
<evidence type="ECO:0000313" key="3">
    <source>
        <dbReference type="EMBL" id="MBO9205274.1"/>
    </source>
</evidence>
<dbReference type="Pfam" id="PF14200">
    <property type="entry name" value="RicinB_lectin_2"/>
    <property type="match status" value="2"/>
</dbReference>
<dbReference type="Proteomes" id="UP000677244">
    <property type="component" value="Unassembled WGS sequence"/>
</dbReference>
<dbReference type="SUPFAM" id="SSF75005">
    <property type="entry name" value="Arabinanase/levansucrase/invertase"/>
    <property type="match status" value="1"/>
</dbReference>
<keyword evidence="1" id="KW-1133">Transmembrane helix</keyword>
<dbReference type="RefSeq" id="WP_209144691.1">
    <property type="nucleotide sequence ID" value="NZ_JAGHKO010000024.1"/>
</dbReference>
<evidence type="ECO:0000313" key="4">
    <source>
        <dbReference type="Proteomes" id="UP000677244"/>
    </source>
</evidence>
<dbReference type="Pfam" id="PF18962">
    <property type="entry name" value="Por_Secre_tail"/>
    <property type="match status" value="1"/>
</dbReference>
<feature type="transmembrane region" description="Helical" evidence="1">
    <location>
        <begin position="66"/>
        <end position="82"/>
    </location>
</feature>
<dbReference type="Gene3D" id="2.80.10.50">
    <property type="match status" value="3"/>
</dbReference>
<feature type="transmembrane region" description="Helical" evidence="1">
    <location>
        <begin position="24"/>
        <end position="46"/>
    </location>
</feature>
<dbReference type="EMBL" id="JAGHKO010000024">
    <property type="protein sequence ID" value="MBO9205274.1"/>
    <property type="molecule type" value="Genomic_DNA"/>
</dbReference>